<accession>A0ABP6M147</accession>
<keyword evidence="1" id="KW-0813">Transport</keyword>
<dbReference type="Gene3D" id="3.40.50.300">
    <property type="entry name" value="P-loop containing nucleotide triphosphate hydrolases"/>
    <property type="match status" value="1"/>
</dbReference>
<evidence type="ECO:0000259" key="8">
    <source>
        <dbReference type="PROSITE" id="PS50893"/>
    </source>
</evidence>
<organism evidence="9 10">
    <name type="scientific">Nesterenkonia aethiopica</name>
    <dbReference type="NCBI Taxonomy" id="269144"/>
    <lineage>
        <taxon>Bacteria</taxon>
        <taxon>Bacillati</taxon>
        <taxon>Actinomycetota</taxon>
        <taxon>Actinomycetes</taxon>
        <taxon>Micrococcales</taxon>
        <taxon>Micrococcaceae</taxon>
        <taxon>Nesterenkonia</taxon>
    </lineage>
</organism>
<keyword evidence="7" id="KW-0472">Membrane</keyword>
<evidence type="ECO:0000256" key="2">
    <source>
        <dbReference type="ARBA" id="ARBA00022475"/>
    </source>
</evidence>
<dbReference type="SMART" id="SM00382">
    <property type="entry name" value="AAA"/>
    <property type="match status" value="1"/>
</dbReference>
<keyword evidence="3" id="KW-0547">Nucleotide-binding</keyword>
<dbReference type="GO" id="GO:0005524">
    <property type="term" value="F:ATP binding"/>
    <property type="evidence" value="ECO:0007669"/>
    <property type="project" value="UniProtKB-KW"/>
</dbReference>
<dbReference type="SMART" id="SM00930">
    <property type="entry name" value="NIL"/>
    <property type="match status" value="1"/>
</dbReference>
<proteinExistence type="predicted"/>
<evidence type="ECO:0000256" key="1">
    <source>
        <dbReference type="ARBA" id="ARBA00022448"/>
    </source>
</evidence>
<keyword evidence="6" id="KW-0029">Amino-acid transport</keyword>
<dbReference type="SUPFAM" id="SSF52540">
    <property type="entry name" value="P-loop containing nucleoside triphosphate hydrolases"/>
    <property type="match status" value="1"/>
</dbReference>
<dbReference type="Proteomes" id="UP001500236">
    <property type="component" value="Unassembled WGS sequence"/>
</dbReference>
<evidence type="ECO:0000256" key="4">
    <source>
        <dbReference type="ARBA" id="ARBA00022840"/>
    </source>
</evidence>
<dbReference type="InterPro" id="IPR003593">
    <property type="entry name" value="AAA+_ATPase"/>
</dbReference>
<evidence type="ECO:0000256" key="7">
    <source>
        <dbReference type="ARBA" id="ARBA00023136"/>
    </source>
</evidence>
<keyword evidence="5" id="KW-1278">Translocase</keyword>
<dbReference type="EMBL" id="BAAAVT010000009">
    <property type="protein sequence ID" value="GAA3064686.1"/>
    <property type="molecule type" value="Genomic_DNA"/>
</dbReference>
<dbReference type="InterPro" id="IPR041701">
    <property type="entry name" value="MetN_ABC"/>
</dbReference>
<dbReference type="InterPro" id="IPR045865">
    <property type="entry name" value="ACT-like_dom_sf"/>
</dbReference>
<evidence type="ECO:0000313" key="10">
    <source>
        <dbReference type="Proteomes" id="UP001500236"/>
    </source>
</evidence>
<keyword evidence="4 9" id="KW-0067">ATP-binding</keyword>
<dbReference type="RefSeq" id="WP_344685720.1">
    <property type="nucleotide sequence ID" value="NZ_BAAAVT010000009.1"/>
</dbReference>
<dbReference type="Pfam" id="PF09383">
    <property type="entry name" value="NIL"/>
    <property type="match status" value="1"/>
</dbReference>
<evidence type="ECO:0000313" key="9">
    <source>
        <dbReference type="EMBL" id="GAA3064686.1"/>
    </source>
</evidence>
<dbReference type="PROSITE" id="PS00211">
    <property type="entry name" value="ABC_TRANSPORTER_1"/>
    <property type="match status" value="1"/>
</dbReference>
<evidence type="ECO:0000256" key="5">
    <source>
        <dbReference type="ARBA" id="ARBA00022967"/>
    </source>
</evidence>
<gene>
    <name evidence="9" type="ORF">GCM10010529_17150</name>
</gene>
<protein>
    <submittedName>
        <fullName evidence="9">Methionine ABC transporter ATP-binding protein</fullName>
    </submittedName>
</protein>
<dbReference type="PANTHER" id="PTHR43166">
    <property type="entry name" value="AMINO ACID IMPORT ATP-BINDING PROTEIN"/>
    <property type="match status" value="1"/>
</dbReference>
<reference evidence="10" key="1">
    <citation type="journal article" date="2019" name="Int. J. Syst. Evol. Microbiol.">
        <title>The Global Catalogue of Microorganisms (GCM) 10K type strain sequencing project: providing services to taxonomists for standard genome sequencing and annotation.</title>
        <authorList>
            <consortium name="The Broad Institute Genomics Platform"/>
            <consortium name="The Broad Institute Genome Sequencing Center for Infectious Disease"/>
            <person name="Wu L."/>
            <person name="Ma J."/>
        </authorList>
    </citation>
    <scope>NUCLEOTIDE SEQUENCE [LARGE SCALE GENOMIC DNA]</scope>
    <source>
        <strain evidence="10">JCM 14309</strain>
    </source>
</reference>
<dbReference type="Gene3D" id="3.30.70.260">
    <property type="match status" value="1"/>
</dbReference>
<dbReference type="PROSITE" id="PS50893">
    <property type="entry name" value="ABC_TRANSPORTER_2"/>
    <property type="match status" value="1"/>
</dbReference>
<evidence type="ECO:0000256" key="6">
    <source>
        <dbReference type="ARBA" id="ARBA00022970"/>
    </source>
</evidence>
<dbReference type="InterPro" id="IPR017871">
    <property type="entry name" value="ABC_transporter-like_CS"/>
</dbReference>
<dbReference type="InterPro" id="IPR018449">
    <property type="entry name" value="NIL_domain"/>
</dbReference>
<keyword evidence="10" id="KW-1185">Reference proteome</keyword>
<keyword evidence="2" id="KW-1003">Cell membrane</keyword>
<dbReference type="InterPro" id="IPR027417">
    <property type="entry name" value="P-loop_NTPase"/>
</dbReference>
<dbReference type="InterPro" id="IPR050086">
    <property type="entry name" value="MetN_ABC_transporter-like"/>
</dbReference>
<sequence>MSGSAAGADPLIEFRHVTRRFGKGEKAVTAVDDVSLHVDRGEVYGVIGFSGAGKSTLIRMINGLEKPTSGSVHVLGEEISALSEGRLSKVRSRIGMVFQQFNLFHSRTVAGNVGYPLKVARWKKADRQARVFELLEFVGLADKADQHPEELSGGQKQRVGIARALAAKPDILLADESTSALDPSTTAEVLALLRRANEELGITIVAITHEMEVIRAIADRVAVMDRGRIVESGHVYDIFSNPRDGEEASFVGAALKDRPSPEDVLRIRQHTSGRLVTVSLKDSVAVGSVLGQAGQHGVGFEIVHGGMNTTKDAAYGLLTLALTGESDAVEQFVGALSAAGAVQEVVA</sequence>
<dbReference type="Pfam" id="PF00005">
    <property type="entry name" value="ABC_tran"/>
    <property type="match status" value="1"/>
</dbReference>
<evidence type="ECO:0000256" key="3">
    <source>
        <dbReference type="ARBA" id="ARBA00022741"/>
    </source>
</evidence>
<comment type="caution">
    <text evidence="9">The sequence shown here is derived from an EMBL/GenBank/DDBJ whole genome shotgun (WGS) entry which is preliminary data.</text>
</comment>
<feature type="domain" description="ABC transporter" evidence="8">
    <location>
        <begin position="12"/>
        <end position="251"/>
    </location>
</feature>
<dbReference type="PANTHER" id="PTHR43166:SF30">
    <property type="entry name" value="METHIONINE IMPORT ATP-BINDING PROTEIN METN"/>
    <property type="match status" value="1"/>
</dbReference>
<dbReference type="InterPro" id="IPR003439">
    <property type="entry name" value="ABC_transporter-like_ATP-bd"/>
</dbReference>
<dbReference type="CDD" id="cd03258">
    <property type="entry name" value="ABC_MetN_methionine_transporter"/>
    <property type="match status" value="1"/>
</dbReference>
<name>A0ABP6M147_9MICC</name>
<dbReference type="SUPFAM" id="SSF55021">
    <property type="entry name" value="ACT-like"/>
    <property type="match status" value="1"/>
</dbReference>